<comment type="caution">
    <text evidence="1">The sequence shown here is derived from an EMBL/GenBank/DDBJ whole genome shotgun (WGS) entry which is preliminary data.</text>
</comment>
<organism evidence="1 2">
    <name type="scientific">Kineococcus radiotolerans</name>
    <dbReference type="NCBI Taxonomy" id="131568"/>
    <lineage>
        <taxon>Bacteria</taxon>
        <taxon>Bacillati</taxon>
        <taxon>Actinomycetota</taxon>
        <taxon>Actinomycetes</taxon>
        <taxon>Kineosporiales</taxon>
        <taxon>Kineosporiaceae</taxon>
        <taxon>Kineococcus</taxon>
    </lineage>
</organism>
<dbReference type="PANTHER" id="PTHR28037">
    <property type="entry name" value="ALCOHOL O-ACETYLTRANSFERASE 1-RELATED"/>
    <property type="match status" value="1"/>
</dbReference>
<evidence type="ECO:0000313" key="2">
    <source>
        <dbReference type="Proteomes" id="UP000533269"/>
    </source>
</evidence>
<sequence>MSMPSIPSPTNTSEMQVLRPLGALERMYHLWSSRHPMHHCLTVQLDTPADLAQWRRAVAALRRRHPLLGARVVEDSEEGPRFVLESDPDVTVLSTTAVTQWTAVVAAELAVPLTQGRLFRATVLPGGDTAVLVFGHEALDGRSAVEIAGELPALLAGQALPPLPLPPSREELLAASPHLQEVLEAGPVAPPQEDPRLQVPAEIRPFDGIAPVVSALELDEEFTGRLRSRCRAERSTLHAALVTALAQVVAVEQASDVVRVMSPIDVRGSLETKHDLGLYIHVGRTLVAGGGAFWDTAREQAAALASRRSAMATARAAAAQTAFVGPRAGVGDAERLMTHGALGLDVLVSNLGALPAVAGIRSLWGPSMLNQVVGEQVVGALTMRDRLHLTCVSHDPTPDLLERAQEVLRAALG</sequence>
<dbReference type="InterPro" id="IPR023213">
    <property type="entry name" value="CAT-like_dom_sf"/>
</dbReference>
<dbReference type="RefSeq" id="WP_183393205.1">
    <property type="nucleotide sequence ID" value="NZ_JACHVY010000011.1"/>
</dbReference>
<evidence type="ECO:0008006" key="3">
    <source>
        <dbReference type="Google" id="ProtNLM"/>
    </source>
</evidence>
<dbReference type="Gene3D" id="3.30.559.10">
    <property type="entry name" value="Chloramphenicol acetyltransferase-like domain"/>
    <property type="match status" value="1"/>
</dbReference>
<dbReference type="Gene3D" id="3.30.559.30">
    <property type="entry name" value="Nonribosomal peptide synthetase, condensation domain"/>
    <property type="match status" value="1"/>
</dbReference>
<dbReference type="PANTHER" id="PTHR28037:SF1">
    <property type="entry name" value="ALCOHOL O-ACETYLTRANSFERASE 1-RELATED"/>
    <property type="match status" value="1"/>
</dbReference>
<dbReference type="Proteomes" id="UP000533269">
    <property type="component" value="Unassembled WGS sequence"/>
</dbReference>
<protein>
    <recommendedName>
        <fullName evidence="3">Condensation domain protein</fullName>
    </recommendedName>
</protein>
<evidence type="ECO:0000313" key="1">
    <source>
        <dbReference type="EMBL" id="MBB2903610.1"/>
    </source>
</evidence>
<proteinExistence type="predicted"/>
<reference evidence="1 2" key="2">
    <citation type="submission" date="2020-08" db="EMBL/GenBank/DDBJ databases">
        <authorList>
            <person name="Partida-Martinez L."/>
            <person name="Huntemann M."/>
            <person name="Clum A."/>
            <person name="Wang J."/>
            <person name="Palaniappan K."/>
            <person name="Ritter S."/>
            <person name="Chen I.-M."/>
            <person name="Stamatis D."/>
            <person name="Reddy T."/>
            <person name="O'Malley R."/>
            <person name="Daum C."/>
            <person name="Shapiro N."/>
            <person name="Ivanova N."/>
            <person name="Kyrpides N."/>
            <person name="Woyke T."/>
        </authorList>
    </citation>
    <scope>NUCLEOTIDE SEQUENCE [LARGE SCALE GENOMIC DNA]</scope>
    <source>
        <strain evidence="1 2">AS2.23</strain>
    </source>
</reference>
<accession>A0A7W4TRH3</accession>
<dbReference type="SUPFAM" id="SSF52777">
    <property type="entry name" value="CoA-dependent acyltransferases"/>
    <property type="match status" value="2"/>
</dbReference>
<reference evidence="1 2" key="1">
    <citation type="submission" date="2020-08" db="EMBL/GenBank/DDBJ databases">
        <title>The Agave Microbiome: Exploring the role of microbial communities in plant adaptations to desert environments.</title>
        <authorList>
            <person name="Partida-Martinez L.P."/>
        </authorList>
    </citation>
    <scope>NUCLEOTIDE SEQUENCE [LARGE SCALE GENOMIC DNA]</scope>
    <source>
        <strain evidence="1 2">AS2.23</strain>
    </source>
</reference>
<name>A0A7W4TRH3_KINRA</name>
<dbReference type="AlphaFoldDB" id="A0A7W4TRH3"/>
<dbReference type="EMBL" id="JACHVY010000011">
    <property type="protein sequence ID" value="MBB2903610.1"/>
    <property type="molecule type" value="Genomic_DNA"/>
</dbReference>
<dbReference type="InterPro" id="IPR052058">
    <property type="entry name" value="Alcohol_O-acetyltransferase"/>
</dbReference>
<gene>
    <name evidence="1" type="ORF">FHR75_004453</name>
</gene>